<evidence type="ECO:0000313" key="3">
    <source>
        <dbReference type="Proteomes" id="UP001597478"/>
    </source>
</evidence>
<dbReference type="InterPro" id="IPR002645">
    <property type="entry name" value="STAS_dom"/>
</dbReference>
<reference evidence="3" key="1">
    <citation type="journal article" date="2019" name="Int. J. Syst. Evol. Microbiol.">
        <title>The Global Catalogue of Microorganisms (GCM) 10K type strain sequencing project: providing services to taxonomists for standard genome sequencing and annotation.</title>
        <authorList>
            <consortium name="The Broad Institute Genomics Platform"/>
            <consortium name="The Broad Institute Genome Sequencing Center for Infectious Disease"/>
            <person name="Wu L."/>
            <person name="Ma J."/>
        </authorList>
    </citation>
    <scope>NUCLEOTIDE SEQUENCE [LARGE SCALE GENOMIC DNA]</scope>
    <source>
        <strain evidence="3">IBRC-M 10906</strain>
    </source>
</reference>
<evidence type="ECO:0000313" key="2">
    <source>
        <dbReference type="EMBL" id="MFD2802503.1"/>
    </source>
</evidence>
<dbReference type="EMBL" id="JBHUOF010000048">
    <property type="protein sequence ID" value="MFD2802503.1"/>
    <property type="molecule type" value="Genomic_DNA"/>
</dbReference>
<dbReference type="SUPFAM" id="SSF52091">
    <property type="entry name" value="SpoIIaa-like"/>
    <property type="match status" value="1"/>
</dbReference>
<dbReference type="InterPro" id="IPR025847">
    <property type="entry name" value="MEDS_domain"/>
</dbReference>
<comment type="caution">
    <text evidence="2">The sequence shown here is derived from an EMBL/GenBank/DDBJ whole genome shotgun (WGS) entry which is preliminary data.</text>
</comment>
<protein>
    <submittedName>
        <fullName evidence="2">MEDS domain-containing protein</fullName>
    </submittedName>
</protein>
<name>A0ABW5WET7_9PSEU</name>
<accession>A0ABW5WET7</accession>
<organism evidence="2 3">
    <name type="scientific">Prauserella oleivorans</name>
    <dbReference type="NCBI Taxonomy" id="1478153"/>
    <lineage>
        <taxon>Bacteria</taxon>
        <taxon>Bacillati</taxon>
        <taxon>Actinomycetota</taxon>
        <taxon>Actinomycetes</taxon>
        <taxon>Pseudonocardiales</taxon>
        <taxon>Pseudonocardiaceae</taxon>
        <taxon>Prauserella</taxon>
    </lineage>
</organism>
<sequence>MRVCGEVENTELLGPYANVCWAFDRPPEFERRALRFLADGLAQGQQVWYIADAPERDLLRVLRGLAGADEALTSGAAKVAPLGRRYTSPDPESQVRTYADALDEALADGFSGLRVAADGTGLLEGRGGVDHLARYEHLVDRHMAHRPFSALCAYNRRRLGRELVAEVACMHPITNVGAAPFRLFATDEAAIGLSGELDLAAQRLLSLALERADPQPRSGELAIDATAVTFMDHRSLLLLSRFAERRGATAVVRTKSAVPARVMEVLRLPGVRVEPVG</sequence>
<keyword evidence="3" id="KW-1185">Reference proteome</keyword>
<evidence type="ECO:0000259" key="1">
    <source>
        <dbReference type="PROSITE" id="PS50801"/>
    </source>
</evidence>
<gene>
    <name evidence="2" type="ORF">ACFS2C_24235</name>
</gene>
<dbReference type="Pfam" id="PF14417">
    <property type="entry name" value="MEDS"/>
    <property type="match status" value="1"/>
</dbReference>
<feature type="domain" description="STAS" evidence="1">
    <location>
        <begin position="191"/>
        <end position="277"/>
    </location>
</feature>
<proteinExistence type="predicted"/>
<dbReference type="Proteomes" id="UP001597478">
    <property type="component" value="Unassembled WGS sequence"/>
</dbReference>
<dbReference type="InterPro" id="IPR036513">
    <property type="entry name" value="STAS_dom_sf"/>
</dbReference>
<dbReference type="PROSITE" id="PS50801">
    <property type="entry name" value="STAS"/>
    <property type="match status" value="1"/>
</dbReference>
<dbReference type="RefSeq" id="WP_377394277.1">
    <property type="nucleotide sequence ID" value="NZ_JBHSAN010000052.1"/>
</dbReference>